<evidence type="ECO:0000256" key="1">
    <source>
        <dbReference type="SAM" id="MobiDB-lite"/>
    </source>
</evidence>
<organism evidence="2 3">
    <name type="scientific">Blattamonas nauphoetae</name>
    <dbReference type="NCBI Taxonomy" id="2049346"/>
    <lineage>
        <taxon>Eukaryota</taxon>
        <taxon>Metamonada</taxon>
        <taxon>Preaxostyla</taxon>
        <taxon>Oxymonadida</taxon>
        <taxon>Blattamonas</taxon>
    </lineage>
</organism>
<feature type="region of interest" description="Disordered" evidence="1">
    <location>
        <begin position="35"/>
        <end position="69"/>
    </location>
</feature>
<dbReference type="Proteomes" id="UP001281761">
    <property type="component" value="Unassembled WGS sequence"/>
</dbReference>
<feature type="compositionally biased region" description="Basic residues" evidence="1">
    <location>
        <begin position="958"/>
        <end position="972"/>
    </location>
</feature>
<evidence type="ECO:0000313" key="2">
    <source>
        <dbReference type="EMBL" id="KAK2942573.1"/>
    </source>
</evidence>
<dbReference type="Gene3D" id="2.40.50.140">
    <property type="entry name" value="Nucleic acid-binding proteins"/>
    <property type="match status" value="1"/>
</dbReference>
<name>A0ABQ9WTC2_9EUKA</name>
<sequence length="1142" mass="129428">MEYLTDDYYRRRTRSVVTQINQVNRLSAYVIDSDEETGQPRIVPRSPPRPIEILSDSEHPSSNSPQNRPARLLVCRDDSSTEMSLSVGTSSQSDCTDIEELTPRRSATKNQEVHQILATLTSLSSSTIYPKYLSDRFQSLQTFQNLFPIYHTLHLTPQSTTACPADCLLRQFPLLASNQYQLIHRVWHCGLPSYLELGADWEWAWRYIIRGTRQKKEMITTEACRIQQLLQAKGQLDCDEIEAYQTAWMEKYQPNVDLMNNERTVYNLHQQRLQDEEEDRIDFIFPRRNNSRPKKRCFRLERCHTKHSSEIGAKQGLRFEHELDNRFRRPKLQFSEDFRESPMSSIHPSESALDSPPSEDAPPIQKPPHPPSQKEEHSETDLFETQISQNEQKFQVQPVKSLFSSVSASDQPSFHESQQSSQPLLPSALLENHQRSETPLTLLQNRFGVQFEETFAGLPETPEYDSMVRPNEEIGKEDESASDEQLSDIIISLSETPQNPEHHSIAHVSLHDSQTQLSSQPSPPSLETFTPSDNIIITSEQQPLPPSNSFGTLSLTAHSEDLQTQPVVPETNFIVDERSLSQLEYASQDSGNPSPEQLPPLNPVVPSASVHIPFNHIQQSFGGTHAELLRDICEWDPNSEQIVEVTMPDRTPLNNPSDGAGATHIVQRTSSDPIVENADRHTVARMEWERVDWKEDPTQQNEANFEKSVGLPLSIPTSVEFVERISEWLAREDAKAKSELARTVDDILITPTEEEPPNSLLQLPLLSSFFPALPPKPTPPDYTPLSSLQISPNVSVIAIISDFTLPRPPINKSHPPSKPRGHGAPLPNGGDWHVKLSLVDETLPVNMNGLVTPITANLFFSWNQMRDPACPCHNLRVGAVVWLKSITVQKYQGRPQIKGSSGFFSMEIFSRTDEQLLKVVFDSKKTLDVGVEEEQARKEDKQEIIDCDADTPKIILSRRRKGKKGAKRFAWRKKTDGKAEPDSPSPSKTVRDVPREEEEDEEIMLKDADENEKTVTRSNPTEDPDTWDESQRISSPKPPPNQPPTPSSPTEHFSPPPFALVSPPTFLRRQHNPFIPTPLHSTPSDLQTEHTRQTRSSTPSPTPSNQNAEFLSRKMQRWWPSISSCHTSIPSLPTHQNRTSHR</sequence>
<feature type="region of interest" description="Disordered" evidence="1">
    <location>
        <begin position="807"/>
        <end position="826"/>
    </location>
</feature>
<feature type="compositionally biased region" description="Basic and acidic residues" evidence="1">
    <location>
        <begin position="1003"/>
        <end position="1015"/>
    </location>
</feature>
<accession>A0ABQ9WTC2</accession>
<gene>
    <name evidence="2" type="ORF">BLNAU_22510</name>
</gene>
<comment type="caution">
    <text evidence="2">The sequence shown here is derived from an EMBL/GenBank/DDBJ whole genome shotgun (WGS) entry which is preliminary data.</text>
</comment>
<reference evidence="2 3" key="1">
    <citation type="journal article" date="2022" name="bioRxiv">
        <title>Genomics of Preaxostyla Flagellates Illuminates Evolutionary Transitions and the Path Towards Mitochondrial Loss.</title>
        <authorList>
            <person name="Novak L.V.F."/>
            <person name="Treitli S.C."/>
            <person name="Pyrih J."/>
            <person name="Halakuc P."/>
            <person name="Pipaliya S.V."/>
            <person name="Vacek V."/>
            <person name="Brzon O."/>
            <person name="Soukal P."/>
            <person name="Eme L."/>
            <person name="Dacks J.B."/>
            <person name="Karnkowska A."/>
            <person name="Elias M."/>
            <person name="Hampl V."/>
        </authorList>
    </citation>
    <scope>NUCLEOTIDE SEQUENCE [LARGE SCALE GENOMIC DNA]</scope>
    <source>
        <strain evidence="2">NAU3</strain>
        <tissue evidence="2">Gut</tissue>
    </source>
</reference>
<dbReference type="InterPro" id="IPR012340">
    <property type="entry name" value="NA-bd_OB-fold"/>
</dbReference>
<feature type="region of interest" description="Disordered" evidence="1">
    <location>
        <begin position="333"/>
        <end position="383"/>
    </location>
</feature>
<evidence type="ECO:0000313" key="3">
    <source>
        <dbReference type="Proteomes" id="UP001281761"/>
    </source>
</evidence>
<feature type="region of interest" description="Disordered" evidence="1">
    <location>
        <begin position="1123"/>
        <end position="1142"/>
    </location>
</feature>
<keyword evidence="3" id="KW-1185">Reference proteome</keyword>
<dbReference type="SUPFAM" id="SSF50249">
    <property type="entry name" value="Nucleic acid-binding proteins"/>
    <property type="match status" value="1"/>
</dbReference>
<feature type="compositionally biased region" description="Low complexity" evidence="1">
    <location>
        <begin position="1094"/>
        <end position="1107"/>
    </location>
</feature>
<feature type="compositionally biased region" description="Pro residues" evidence="1">
    <location>
        <begin position="1036"/>
        <end position="1047"/>
    </location>
</feature>
<dbReference type="EMBL" id="JARBJD010000399">
    <property type="protein sequence ID" value="KAK2942573.1"/>
    <property type="molecule type" value="Genomic_DNA"/>
</dbReference>
<proteinExistence type="predicted"/>
<feature type="region of interest" description="Disordered" evidence="1">
    <location>
        <begin position="958"/>
        <end position="1113"/>
    </location>
</feature>
<protein>
    <submittedName>
        <fullName evidence="2">Uncharacterized protein</fullName>
    </submittedName>
</protein>